<organism evidence="1 2">
    <name type="scientific">Enterovirga aerilata</name>
    <dbReference type="NCBI Taxonomy" id="2730920"/>
    <lineage>
        <taxon>Bacteria</taxon>
        <taxon>Pseudomonadati</taxon>
        <taxon>Pseudomonadota</taxon>
        <taxon>Alphaproteobacteria</taxon>
        <taxon>Hyphomicrobiales</taxon>
        <taxon>Methylobacteriaceae</taxon>
        <taxon>Enterovirga</taxon>
    </lineage>
</organism>
<keyword evidence="2" id="KW-1185">Reference proteome</keyword>
<proteinExistence type="predicted"/>
<protein>
    <submittedName>
        <fullName evidence="1">Uncharacterized protein</fullName>
    </submittedName>
</protein>
<evidence type="ECO:0000313" key="1">
    <source>
        <dbReference type="EMBL" id="NNM74745.1"/>
    </source>
</evidence>
<dbReference type="Proteomes" id="UP000564885">
    <property type="component" value="Unassembled WGS sequence"/>
</dbReference>
<sequence length="440" mass="48712">MDNADLRHTGLGCDNHLLILTGDSVFDATPDGFVPADDALTLGGYGVGLHGGEEYGTPRSKGSFALSRAYSFSLAPWGEDLLALASFDGKLYRWTPQSPTDKAAVISQAPTGNRAVSVTDERHVLLLGAGGNPRRIAWCSRENYTDWDFLSVTNTAGFLDLPTNGLPVGLTKVREGHLVFTEMDAFLIRFVGSPFIYTYEKIGETTSILSPNAVADFGGRAVWMGREGFFIYDGGFVKPLPSDVGSFIYETMDPLFGIFRTHASTNGAFPEIWWFFPSKGATECDRYVVWNYEEGWWTIGRLERTAMQPAGVEKFPLMAGTDRHLYQHESGLTAAGFRRAQDVWIKSAPFMVGDGSQQMDVVQAFPDITCHDRRGVSFNFDVRTTPDGPATRKGPYFIRPDGYMDMRWGGREAQLILQGEDDCEWSVGTPRLEVRPRGAR</sequence>
<gene>
    <name evidence="1" type="ORF">HJG44_20500</name>
</gene>
<dbReference type="RefSeq" id="WP_171220195.1">
    <property type="nucleotide sequence ID" value="NZ_JABEPP010000006.1"/>
</dbReference>
<name>A0A849IEU2_9HYPH</name>
<evidence type="ECO:0000313" key="2">
    <source>
        <dbReference type="Proteomes" id="UP000564885"/>
    </source>
</evidence>
<dbReference type="EMBL" id="JABEPP010000006">
    <property type="protein sequence ID" value="NNM74745.1"/>
    <property type="molecule type" value="Genomic_DNA"/>
</dbReference>
<comment type="caution">
    <text evidence="1">The sequence shown here is derived from an EMBL/GenBank/DDBJ whole genome shotgun (WGS) entry which is preliminary data.</text>
</comment>
<dbReference type="AlphaFoldDB" id="A0A849IEU2"/>
<accession>A0A849IEU2</accession>
<reference evidence="1 2" key="1">
    <citation type="submission" date="2020-04" db="EMBL/GenBank/DDBJ databases">
        <title>Enterovirga sp. isolate from soil.</title>
        <authorList>
            <person name="Chea S."/>
            <person name="Kim D.-U."/>
        </authorList>
    </citation>
    <scope>NUCLEOTIDE SEQUENCE [LARGE SCALE GENOMIC DNA]</scope>
    <source>
        <strain evidence="1 2">DB1703</strain>
    </source>
</reference>